<dbReference type="Gene3D" id="3.90.1170.50">
    <property type="entry name" value="Aldehyde oxidase/xanthine dehydrogenase, a/b hammerhead"/>
    <property type="match status" value="1"/>
</dbReference>
<dbReference type="Pfam" id="PF20256">
    <property type="entry name" value="MoCoBD_2"/>
    <property type="match status" value="2"/>
</dbReference>
<organism evidence="3 4">
    <name type="scientific">Sphingomonas taxi</name>
    <dbReference type="NCBI Taxonomy" id="1549858"/>
    <lineage>
        <taxon>Bacteria</taxon>
        <taxon>Pseudomonadati</taxon>
        <taxon>Pseudomonadota</taxon>
        <taxon>Alphaproteobacteria</taxon>
        <taxon>Sphingomonadales</taxon>
        <taxon>Sphingomonadaceae</taxon>
        <taxon>Sphingomonas</taxon>
    </lineage>
</organism>
<dbReference type="InterPro" id="IPR008274">
    <property type="entry name" value="AldOxase/xan_DH_MoCoBD1"/>
</dbReference>
<dbReference type="SMART" id="SM01008">
    <property type="entry name" value="Ald_Xan_dh_C"/>
    <property type="match status" value="1"/>
</dbReference>
<keyword evidence="1" id="KW-0732">Signal</keyword>
<evidence type="ECO:0000256" key="1">
    <source>
        <dbReference type="SAM" id="SignalP"/>
    </source>
</evidence>
<dbReference type="Gene3D" id="3.30.365.10">
    <property type="entry name" value="Aldehyde oxidase/xanthine dehydrogenase, molybdopterin binding domain"/>
    <property type="match status" value="4"/>
</dbReference>
<evidence type="ECO:0000259" key="2">
    <source>
        <dbReference type="SMART" id="SM01008"/>
    </source>
</evidence>
<protein>
    <submittedName>
        <fullName evidence="3">Aldehyde dehydrogenase</fullName>
    </submittedName>
</protein>
<reference evidence="3 4" key="1">
    <citation type="submission" date="2017-08" db="EMBL/GenBank/DDBJ databases">
        <title>Infants hospitalized years apart are colonized by the same room-sourced microbial strains.</title>
        <authorList>
            <person name="Brooks B."/>
            <person name="Olm M.R."/>
            <person name="Firek B.A."/>
            <person name="Baker R."/>
            <person name="Thomas B.C."/>
            <person name="Morowitz M.J."/>
            <person name="Banfield J.F."/>
        </authorList>
    </citation>
    <scope>NUCLEOTIDE SEQUENCE [LARGE SCALE GENOMIC DNA]</scope>
    <source>
        <strain evidence="3">S2_018_000_R3_119</strain>
    </source>
</reference>
<dbReference type="Proteomes" id="UP000249555">
    <property type="component" value="Unassembled WGS sequence"/>
</dbReference>
<dbReference type="InterPro" id="IPR012368">
    <property type="entry name" value="OxRdtase_Mopterin-bd_su_IorB"/>
</dbReference>
<proteinExistence type="predicted"/>
<feature type="domain" description="Aldehyde oxidase/xanthine dehydrogenase a/b hammerhead" evidence="2">
    <location>
        <begin position="213"/>
        <end position="291"/>
    </location>
</feature>
<sequence>MSGQASRRDVLGGLLVAFSLAPATALAQTGGGEGSGGPLTVAPDLPGTLAKFPDLDAWIRIAPDGRVTVFTGKVELGTGVKTAMAQLAADELDVAIERVDLITADTALTPNEGVTAGSQTLEQSGTAIANAAANVRLLLAETAATQWGVAATTLSTRDGVVLDGQGRRATYAELAASTSLAVRARADVPRKRLAARRLIGRSVPRVDLPAKLTGLPSYVHDMTLPGMVHARVLRGPSSGTRLTPDLAALRRQSGVSKVIKVGQFAAIVGPREWPLEQALRVANRGRWARDAAVPALPPMPAGLLTMRRESQVIDTRRDDPAARGIRRLSARYDRPYLMHGAIGPSCGVALFEEGRLTVWTHSQGVEPLRQAIAELLAMPADRIRCVHREGAGCYGHNGADDVAGDVALIARAMPGVPVRLQWSREQEHGWEPLGPAMLAQVDAALDASGRIVDWRHQVWSNTHSTRPTAAGDLLAGAEMVPPFTPTPPKPIPQPNGGGDRNAIPLYRFPNQTIVSHFLPDMPVRVSALRGLGAHLNIFALESFMDELAVAAGRDPVAFRLAHLDDPRAVAVIRRAADRFGWERYRSAPNRGRGFAFARYKNHGAYCAVALDVERIPDEGRLIVHRAVAAVDSGEAVNPDGIRNQVEGGIVQSLSWTAIEAAGHDGARRTDYDWSTYPILRFADVPRSVSVEVIDRPGTPFLGTGECAQGPTAAALANALTSAIGVRPRSMPLINPPSSRERTSDV</sequence>
<dbReference type="InterPro" id="IPR046867">
    <property type="entry name" value="AldOxase/xan_DH_MoCoBD2"/>
</dbReference>
<evidence type="ECO:0000313" key="3">
    <source>
        <dbReference type="EMBL" id="PZO76937.1"/>
    </source>
</evidence>
<dbReference type="PIRSF" id="PIRSF036389">
    <property type="entry name" value="IOR_B"/>
    <property type="match status" value="1"/>
</dbReference>
<feature type="signal peptide" evidence="1">
    <location>
        <begin position="1"/>
        <end position="27"/>
    </location>
</feature>
<dbReference type="InterPro" id="IPR052516">
    <property type="entry name" value="N-heterocyclic_Hydroxylase"/>
</dbReference>
<dbReference type="PANTHER" id="PTHR47495">
    <property type="entry name" value="ALDEHYDE DEHYDROGENASE"/>
    <property type="match status" value="1"/>
</dbReference>
<feature type="chain" id="PRO_5015952729" evidence="1">
    <location>
        <begin position="28"/>
        <end position="745"/>
    </location>
</feature>
<evidence type="ECO:0000313" key="4">
    <source>
        <dbReference type="Proteomes" id="UP000249555"/>
    </source>
</evidence>
<dbReference type="SUPFAM" id="SSF56003">
    <property type="entry name" value="Molybdenum cofactor-binding domain"/>
    <property type="match status" value="2"/>
</dbReference>
<gene>
    <name evidence="3" type="ORF">DI640_00530</name>
</gene>
<dbReference type="PANTHER" id="PTHR47495:SF1">
    <property type="entry name" value="BLL3820 PROTEIN"/>
    <property type="match status" value="1"/>
</dbReference>
<name>A0A2W4Z627_9SPHN</name>
<dbReference type="GO" id="GO:0016491">
    <property type="term" value="F:oxidoreductase activity"/>
    <property type="evidence" value="ECO:0007669"/>
    <property type="project" value="InterPro"/>
</dbReference>
<dbReference type="EMBL" id="QFMX01000001">
    <property type="protein sequence ID" value="PZO76937.1"/>
    <property type="molecule type" value="Genomic_DNA"/>
</dbReference>
<dbReference type="Pfam" id="PF02738">
    <property type="entry name" value="MoCoBD_1"/>
    <property type="match status" value="1"/>
</dbReference>
<comment type="caution">
    <text evidence="3">The sequence shown here is derived from an EMBL/GenBank/DDBJ whole genome shotgun (WGS) entry which is preliminary data.</text>
</comment>
<dbReference type="AlphaFoldDB" id="A0A2W4Z627"/>
<dbReference type="InterPro" id="IPR000674">
    <property type="entry name" value="Ald_Oxase/Xan_DH_a/b"/>
</dbReference>
<dbReference type="InterPro" id="IPR037165">
    <property type="entry name" value="AldOxase/xan_DH_Mopterin-bd_sf"/>
</dbReference>
<accession>A0A2W4Z627</accession>